<dbReference type="GO" id="GO:0004222">
    <property type="term" value="F:metalloendopeptidase activity"/>
    <property type="evidence" value="ECO:0007669"/>
    <property type="project" value="InterPro"/>
</dbReference>
<name>A0A4Y9RUG1_9BURK</name>
<keyword evidence="3" id="KW-0479">Metal-binding</keyword>
<evidence type="ECO:0000256" key="6">
    <source>
        <dbReference type="ARBA" id="ARBA00023049"/>
    </source>
</evidence>
<evidence type="ECO:0000256" key="1">
    <source>
        <dbReference type="ARBA" id="ARBA00001947"/>
    </source>
</evidence>
<proteinExistence type="predicted"/>
<organism evidence="8 9">
    <name type="scientific">Zemynaea arenosa</name>
    <dbReference type="NCBI Taxonomy" id="2561931"/>
    <lineage>
        <taxon>Bacteria</taxon>
        <taxon>Pseudomonadati</taxon>
        <taxon>Pseudomonadota</taxon>
        <taxon>Betaproteobacteria</taxon>
        <taxon>Burkholderiales</taxon>
        <taxon>Oxalobacteraceae</taxon>
        <taxon>Telluria group</taxon>
        <taxon>Zemynaea</taxon>
    </lineage>
</organism>
<dbReference type="GO" id="GO:0046872">
    <property type="term" value="F:metal ion binding"/>
    <property type="evidence" value="ECO:0007669"/>
    <property type="project" value="UniProtKB-KW"/>
</dbReference>
<keyword evidence="4" id="KW-0378">Hydrolase</keyword>
<dbReference type="RefSeq" id="WP_135209256.1">
    <property type="nucleotide sequence ID" value="NZ_SPVF01000260.1"/>
</dbReference>
<dbReference type="Pfam" id="PF01435">
    <property type="entry name" value="Peptidase_M48"/>
    <property type="match status" value="1"/>
</dbReference>
<evidence type="ECO:0000256" key="4">
    <source>
        <dbReference type="ARBA" id="ARBA00022801"/>
    </source>
</evidence>
<keyword evidence="5" id="KW-0862">Zinc</keyword>
<dbReference type="Gene3D" id="3.30.2010.10">
    <property type="entry name" value="Metalloproteases ('zincins'), catalytic domain"/>
    <property type="match status" value="1"/>
</dbReference>
<protein>
    <recommendedName>
        <fullName evidence="7">Peptidase M48 domain-containing protein</fullName>
    </recommendedName>
</protein>
<sequence length="457" mass="49255">ALLSAAASGADPAAVGILPPALTRTWADLSADVNDNRVYGNGLVLMPHLQAYLNGLLGALKTAAGVPDWPGQVYITADTTLNAHSSAAGNIYLNMGVIRSAQTEDEVVAVLAHEFAHVYLNHQAAYDAHGVAEAARTLGQLTMLATGRLPSGGATWTGFDSVGAANSLTHASILPRWQRSVEEEADRVGATLLLKLNYSYAAGFKTFLERLATIEQREAASAPSVDGSAATHADAATREASLTAQVLPLLPRPRPQPRSAPWHAALADPQTAEVLAHYALTLRIDEALRRGQPRLALELAQQASSGATLGDGSMVLQLQEVMRRTGFSADDRIGALLRNRDWPEKAWAALYLAATLIPPEKQQQLAKAYLEEQYRALGEPPRAWPDLLAFYLSSRSDWDRMALGTRCLLNGKFSAACREAQLTPQQKAQIEAQNKARSEQMGTNLGNKIIDRLHLKR</sequence>
<keyword evidence="6" id="KW-0482">Metalloprotease</keyword>
<reference evidence="8 9" key="1">
    <citation type="submission" date="2019-03" db="EMBL/GenBank/DDBJ databases">
        <title>Draft Genome Sequence of Massilia arenosa sp. nov., a Novel Massilia Species Isolated from a Sandy-loam Maize Soil.</title>
        <authorList>
            <person name="Raths R."/>
            <person name="Peta V."/>
            <person name="Bucking H."/>
        </authorList>
    </citation>
    <scope>NUCLEOTIDE SEQUENCE [LARGE SCALE GENOMIC DNA]</scope>
    <source>
        <strain evidence="8 9">MC02</strain>
    </source>
</reference>
<keyword evidence="2" id="KW-0645">Protease</keyword>
<dbReference type="CDD" id="cd07324">
    <property type="entry name" value="M48C_Oma1-like"/>
    <property type="match status" value="1"/>
</dbReference>
<dbReference type="PANTHER" id="PTHR22726:SF1">
    <property type="entry name" value="METALLOENDOPEPTIDASE OMA1, MITOCHONDRIAL"/>
    <property type="match status" value="1"/>
</dbReference>
<dbReference type="OrthoDB" id="9810445at2"/>
<dbReference type="InterPro" id="IPR001915">
    <property type="entry name" value="Peptidase_M48"/>
</dbReference>
<keyword evidence="9" id="KW-1185">Reference proteome</keyword>
<feature type="domain" description="Peptidase M48" evidence="7">
    <location>
        <begin position="49"/>
        <end position="241"/>
    </location>
</feature>
<evidence type="ECO:0000256" key="3">
    <source>
        <dbReference type="ARBA" id="ARBA00022723"/>
    </source>
</evidence>
<dbReference type="EMBL" id="SPVF01000260">
    <property type="protein sequence ID" value="TFW11436.1"/>
    <property type="molecule type" value="Genomic_DNA"/>
</dbReference>
<dbReference type="GO" id="GO:0016020">
    <property type="term" value="C:membrane"/>
    <property type="evidence" value="ECO:0007669"/>
    <property type="project" value="TreeGrafter"/>
</dbReference>
<evidence type="ECO:0000313" key="9">
    <source>
        <dbReference type="Proteomes" id="UP000298438"/>
    </source>
</evidence>
<evidence type="ECO:0000256" key="2">
    <source>
        <dbReference type="ARBA" id="ARBA00022670"/>
    </source>
</evidence>
<dbReference type="PANTHER" id="PTHR22726">
    <property type="entry name" value="METALLOENDOPEPTIDASE OMA1"/>
    <property type="match status" value="1"/>
</dbReference>
<evidence type="ECO:0000256" key="5">
    <source>
        <dbReference type="ARBA" id="ARBA00022833"/>
    </source>
</evidence>
<evidence type="ECO:0000313" key="8">
    <source>
        <dbReference type="EMBL" id="TFW11436.1"/>
    </source>
</evidence>
<comment type="cofactor">
    <cofactor evidence="1">
        <name>Zn(2+)</name>
        <dbReference type="ChEBI" id="CHEBI:29105"/>
    </cofactor>
</comment>
<dbReference type="AlphaFoldDB" id="A0A4Y9RUG1"/>
<feature type="non-terminal residue" evidence="8">
    <location>
        <position position="1"/>
    </location>
</feature>
<dbReference type="GO" id="GO:0051603">
    <property type="term" value="P:proteolysis involved in protein catabolic process"/>
    <property type="evidence" value="ECO:0007669"/>
    <property type="project" value="TreeGrafter"/>
</dbReference>
<dbReference type="InterPro" id="IPR051156">
    <property type="entry name" value="Mito/Outer_Membr_Metalloprot"/>
</dbReference>
<dbReference type="Proteomes" id="UP000298438">
    <property type="component" value="Unassembled WGS sequence"/>
</dbReference>
<comment type="caution">
    <text evidence="8">The sequence shown here is derived from an EMBL/GenBank/DDBJ whole genome shotgun (WGS) entry which is preliminary data.</text>
</comment>
<evidence type="ECO:0000259" key="7">
    <source>
        <dbReference type="Pfam" id="PF01435"/>
    </source>
</evidence>
<gene>
    <name evidence="8" type="ORF">E4L96_21425</name>
</gene>
<accession>A0A4Y9RUG1</accession>